<protein>
    <submittedName>
        <fullName evidence="2">Uncharacterized protein</fullName>
    </submittedName>
</protein>
<evidence type="ECO:0000313" key="3">
    <source>
        <dbReference type="Proteomes" id="UP000327118"/>
    </source>
</evidence>
<reference evidence="3" key="1">
    <citation type="submission" date="2019-04" db="EMBL/GenBank/DDBJ databases">
        <title>Friends and foes A comparative genomics studyof 23 Aspergillus species from section Flavi.</title>
        <authorList>
            <consortium name="DOE Joint Genome Institute"/>
            <person name="Kjaerbolling I."/>
            <person name="Vesth T."/>
            <person name="Frisvad J.C."/>
            <person name="Nybo J.L."/>
            <person name="Theobald S."/>
            <person name="Kildgaard S."/>
            <person name="Isbrandt T."/>
            <person name="Kuo A."/>
            <person name="Sato A."/>
            <person name="Lyhne E.K."/>
            <person name="Kogle M.E."/>
            <person name="Wiebenga A."/>
            <person name="Kun R.S."/>
            <person name="Lubbers R.J."/>
            <person name="Makela M.R."/>
            <person name="Barry K."/>
            <person name="Chovatia M."/>
            <person name="Clum A."/>
            <person name="Daum C."/>
            <person name="Haridas S."/>
            <person name="He G."/>
            <person name="LaButti K."/>
            <person name="Lipzen A."/>
            <person name="Mondo S."/>
            <person name="Riley R."/>
            <person name="Salamov A."/>
            <person name="Simmons B.A."/>
            <person name="Magnuson J.K."/>
            <person name="Henrissat B."/>
            <person name="Mortensen U.H."/>
            <person name="Larsen T.O."/>
            <person name="Devries R.P."/>
            <person name="Grigoriev I.V."/>
            <person name="Machida M."/>
            <person name="Baker S.E."/>
            <person name="Andersen M.R."/>
        </authorList>
    </citation>
    <scope>NUCLEOTIDE SEQUENCE [LARGE SCALE GENOMIC DNA]</scope>
    <source>
        <strain evidence="3">CBS 553.77</strain>
    </source>
</reference>
<sequence length="69" mass="7825">MLLNQSSLTAFPVNLGTEYPFQTDCFHVVTGIQLIGGYLYHIFIFIFFIFRKRFIVSGGGEITFALQSV</sequence>
<keyword evidence="1" id="KW-1133">Transmembrane helix</keyword>
<gene>
    <name evidence="2" type="ORF">BDV28DRAFT_135881</name>
</gene>
<organism evidence="2 3">
    <name type="scientific">Aspergillus coremiiformis</name>
    <dbReference type="NCBI Taxonomy" id="138285"/>
    <lineage>
        <taxon>Eukaryota</taxon>
        <taxon>Fungi</taxon>
        <taxon>Dikarya</taxon>
        <taxon>Ascomycota</taxon>
        <taxon>Pezizomycotina</taxon>
        <taxon>Eurotiomycetes</taxon>
        <taxon>Eurotiomycetidae</taxon>
        <taxon>Eurotiales</taxon>
        <taxon>Aspergillaceae</taxon>
        <taxon>Aspergillus</taxon>
        <taxon>Aspergillus subgen. Circumdati</taxon>
    </lineage>
</organism>
<accession>A0A5N6Z2Y6</accession>
<keyword evidence="1" id="KW-0812">Transmembrane</keyword>
<evidence type="ECO:0000256" key="1">
    <source>
        <dbReference type="SAM" id="Phobius"/>
    </source>
</evidence>
<dbReference type="EMBL" id="ML739145">
    <property type="protein sequence ID" value="KAE8352021.1"/>
    <property type="molecule type" value="Genomic_DNA"/>
</dbReference>
<keyword evidence="3" id="KW-1185">Reference proteome</keyword>
<dbReference type="AlphaFoldDB" id="A0A5N6Z2Y6"/>
<name>A0A5N6Z2Y6_9EURO</name>
<evidence type="ECO:0000313" key="2">
    <source>
        <dbReference type="EMBL" id="KAE8352021.1"/>
    </source>
</evidence>
<keyword evidence="1" id="KW-0472">Membrane</keyword>
<proteinExistence type="predicted"/>
<dbReference type="Proteomes" id="UP000327118">
    <property type="component" value="Unassembled WGS sequence"/>
</dbReference>
<feature type="transmembrane region" description="Helical" evidence="1">
    <location>
        <begin position="26"/>
        <end position="50"/>
    </location>
</feature>